<dbReference type="EMBL" id="BMZH01000005">
    <property type="protein sequence ID" value="GHA93802.1"/>
    <property type="molecule type" value="Genomic_DNA"/>
</dbReference>
<gene>
    <name evidence="2" type="ORF">GCM10009069_16120</name>
</gene>
<evidence type="ECO:0000259" key="1">
    <source>
        <dbReference type="Pfam" id="PF01323"/>
    </source>
</evidence>
<dbReference type="AlphaFoldDB" id="A0A8J3CS18"/>
<name>A0A8J3CS18_9PROT</name>
<feature type="domain" description="DSBA-like thioredoxin" evidence="1">
    <location>
        <begin position="7"/>
        <end position="207"/>
    </location>
</feature>
<comment type="caution">
    <text evidence="2">The sequence shown here is derived from an EMBL/GenBank/DDBJ whole genome shotgun (WGS) entry which is preliminary data.</text>
</comment>
<dbReference type="InterPro" id="IPR001853">
    <property type="entry name" value="DSBA-like_thioredoxin_dom"/>
</dbReference>
<reference evidence="2" key="2">
    <citation type="submission" date="2020-09" db="EMBL/GenBank/DDBJ databases">
        <authorList>
            <person name="Sun Q."/>
            <person name="Kim S."/>
        </authorList>
    </citation>
    <scope>NUCLEOTIDE SEQUENCE</scope>
    <source>
        <strain evidence="2">KCTC 32513</strain>
    </source>
</reference>
<dbReference type="Pfam" id="PF01323">
    <property type="entry name" value="DSBA"/>
    <property type="match status" value="1"/>
</dbReference>
<proteinExistence type="predicted"/>
<organism evidence="2 3">
    <name type="scientific">Algimonas arctica</name>
    <dbReference type="NCBI Taxonomy" id="1479486"/>
    <lineage>
        <taxon>Bacteria</taxon>
        <taxon>Pseudomonadati</taxon>
        <taxon>Pseudomonadota</taxon>
        <taxon>Alphaproteobacteria</taxon>
        <taxon>Maricaulales</taxon>
        <taxon>Robiginitomaculaceae</taxon>
        <taxon>Algimonas</taxon>
    </lineage>
</organism>
<dbReference type="GO" id="GO:0016491">
    <property type="term" value="F:oxidoreductase activity"/>
    <property type="evidence" value="ECO:0007669"/>
    <property type="project" value="InterPro"/>
</dbReference>
<dbReference type="PANTHER" id="PTHR13887:SF41">
    <property type="entry name" value="THIOREDOXIN SUPERFAMILY PROTEIN"/>
    <property type="match status" value="1"/>
</dbReference>
<reference evidence="2" key="1">
    <citation type="journal article" date="2014" name="Int. J. Syst. Evol. Microbiol.">
        <title>Complete genome sequence of Corynebacterium casei LMG S-19264T (=DSM 44701T), isolated from a smear-ripened cheese.</title>
        <authorList>
            <consortium name="US DOE Joint Genome Institute (JGI-PGF)"/>
            <person name="Walter F."/>
            <person name="Albersmeier A."/>
            <person name="Kalinowski J."/>
            <person name="Ruckert C."/>
        </authorList>
    </citation>
    <scope>NUCLEOTIDE SEQUENCE</scope>
    <source>
        <strain evidence="2">KCTC 32513</strain>
    </source>
</reference>
<accession>A0A8J3CS18</accession>
<dbReference type="InterPro" id="IPR036249">
    <property type="entry name" value="Thioredoxin-like_sf"/>
</dbReference>
<dbReference type="Proteomes" id="UP000634004">
    <property type="component" value="Unassembled WGS sequence"/>
</dbReference>
<dbReference type="CDD" id="cd03024">
    <property type="entry name" value="DsbA_FrnE"/>
    <property type="match status" value="1"/>
</dbReference>
<dbReference type="RefSeq" id="WP_189497211.1">
    <property type="nucleotide sequence ID" value="NZ_BMZH01000005.1"/>
</dbReference>
<dbReference type="PANTHER" id="PTHR13887">
    <property type="entry name" value="GLUTATHIONE S-TRANSFERASE KAPPA"/>
    <property type="match status" value="1"/>
</dbReference>
<keyword evidence="3" id="KW-1185">Reference proteome</keyword>
<sequence>MQDIPIQVDLVSDFVCPWCWLGYKQYAQAAKGAKPRPSMTFRPYMLDPTVPEEGQDYREYMAAKFGTDSKDRLKGSRERLEQAGKDYGIAFNFSAITRRPNSLNAHRLLKWSQGQEAGDAVAEAIFRAFHEEGKDIGDTDVLVTIANDAGLDGELIRDLLARDDDKLEIQQEIMFFRGLGISGVPTFIYNGQFAVQGAQDPDKHRRAFKEALKNPSTS</sequence>
<evidence type="ECO:0000313" key="2">
    <source>
        <dbReference type="EMBL" id="GHA93802.1"/>
    </source>
</evidence>
<dbReference type="Gene3D" id="3.40.30.10">
    <property type="entry name" value="Glutaredoxin"/>
    <property type="match status" value="1"/>
</dbReference>
<dbReference type="SUPFAM" id="SSF52833">
    <property type="entry name" value="Thioredoxin-like"/>
    <property type="match status" value="1"/>
</dbReference>
<evidence type="ECO:0000313" key="3">
    <source>
        <dbReference type="Proteomes" id="UP000634004"/>
    </source>
</evidence>
<protein>
    <submittedName>
        <fullName evidence="2">DSBA oxidoreductase</fullName>
    </submittedName>
</protein>